<name>A0AA96RHF1_9BACL</name>
<dbReference type="InterPro" id="IPR000189">
    <property type="entry name" value="Transglyc_AS"/>
</dbReference>
<evidence type="ECO:0000313" key="3">
    <source>
        <dbReference type="EMBL" id="WNQ13481.1"/>
    </source>
</evidence>
<dbReference type="GO" id="GO:0008933">
    <property type="term" value="F:peptidoglycan lytic transglycosylase activity"/>
    <property type="evidence" value="ECO:0007669"/>
    <property type="project" value="InterPro"/>
</dbReference>
<dbReference type="EMBL" id="CP130318">
    <property type="protein sequence ID" value="WNQ13481.1"/>
    <property type="molecule type" value="Genomic_DNA"/>
</dbReference>
<dbReference type="Pfam" id="PF01464">
    <property type="entry name" value="SLT"/>
    <property type="match status" value="1"/>
</dbReference>
<comment type="similarity">
    <text evidence="1">Belongs to the transglycosylase Slt family.</text>
</comment>
<proteinExistence type="inferred from homology"/>
<dbReference type="GO" id="GO:0000270">
    <property type="term" value="P:peptidoglycan metabolic process"/>
    <property type="evidence" value="ECO:0007669"/>
    <property type="project" value="InterPro"/>
</dbReference>
<reference evidence="3 4" key="1">
    <citation type="submission" date="2022-02" db="EMBL/GenBank/DDBJ databases">
        <title>Paenibacillus sp. MBLB1776 Whole Genome Shotgun Sequencing.</title>
        <authorList>
            <person name="Hwang C.Y."/>
            <person name="Cho E.-S."/>
            <person name="Seo M.-J."/>
        </authorList>
    </citation>
    <scope>NUCLEOTIDE SEQUENCE [LARGE SCALE GENOMIC DNA]</scope>
    <source>
        <strain evidence="3 4">MBLB1776</strain>
    </source>
</reference>
<organism evidence="3 4">
    <name type="scientific">Paenibacillus aurantius</name>
    <dbReference type="NCBI Taxonomy" id="2918900"/>
    <lineage>
        <taxon>Bacteria</taxon>
        <taxon>Bacillati</taxon>
        <taxon>Bacillota</taxon>
        <taxon>Bacilli</taxon>
        <taxon>Bacillales</taxon>
        <taxon>Paenibacillaceae</taxon>
        <taxon>Paenibacillus</taxon>
    </lineage>
</organism>
<protein>
    <submittedName>
        <fullName evidence="3">Lytic transglycosylase domain-containing protein</fullName>
        <ecNumber evidence="3">4.2.2.n1</ecNumber>
    </submittedName>
</protein>
<evidence type="ECO:0000256" key="1">
    <source>
        <dbReference type="ARBA" id="ARBA00007734"/>
    </source>
</evidence>
<accession>A0AA96RHF1</accession>
<dbReference type="InterPro" id="IPR023346">
    <property type="entry name" value="Lysozyme-like_dom_sf"/>
</dbReference>
<gene>
    <name evidence="3" type="ORF">MJA45_10815</name>
</gene>
<keyword evidence="3" id="KW-0456">Lyase</keyword>
<dbReference type="AlphaFoldDB" id="A0AA96RHF1"/>
<sequence>MKQLLQLQMTSRMDWASGSTASEIPSDGDAGFAGMLQLLLQTSSVEPMPAGPAPIPNYSVLTGAETGKTAGSVPSLLKPGLPPYQKSTPSAYNELIEEAGAKYGVATPLIKAVIDQESSFQADSVSSAGAKGLMQLMDGTARGLGVTDSFDPRQNIDGGTRFLASLLKKYNGNEGTALAAYNAGPGRIDRLGITNDAELRANFGSLPRETQHYVNRVLDLKGKYQV</sequence>
<dbReference type="CDD" id="cd00254">
    <property type="entry name" value="LT-like"/>
    <property type="match status" value="1"/>
</dbReference>
<feature type="domain" description="Transglycosylase SLT" evidence="2">
    <location>
        <begin position="95"/>
        <end position="191"/>
    </location>
</feature>
<dbReference type="Gene3D" id="1.10.530.10">
    <property type="match status" value="1"/>
</dbReference>
<dbReference type="EC" id="4.2.2.n1" evidence="3"/>
<dbReference type="RefSeq" id="WP_315607262.1">
    <property type="nucleotide sequence ID" value="NZ_CP130318.1"/>
</dbReference>
<keyword evidence="4" id="KW-1185">Reference proteome</keyword>
<dbReference type="PANTHER" id="PTHR37423">
    <property type="entry name" value="SOLUBLE LYTIC MUREIN TRANSGLYCOSYLASE-RELATED"/>
    <property type="match status" value="1"/>
</dbReference>
<dbReference type="PROSITE" id="PS00922">
    <property type="entry name" value="TRANSGLYCOSYLASE"/>
    <property type="match status" value="1"/>
</dbReference>
<evidence type="ECO:0000313" key="4">
    <source>
        <dbReference type="Proteomes" id="UP001305702"/>
    </source>
</evidence>
<dbReference type="Proteomes" id="UP001305702">
    <property type="component" value="Chromosome"/>
</dbReference>
<dbReference type="KEGG" id="paun:MJA45_10815"/>
<dbReference type="InterPro" id="IPR008258">
    <property type="entry name" value="Transglycosylase_SLT_dom_1"/>
</dbReference>
<dbReference type="PANTHER" id="PTHR37423:SF2">
    <property type="entry name" value="MEMBRANE-BOUND LYTIC MUREIN TRANSGLYCOSYLASE C"/>
    <property type="match status" value="1"/>
</dbReference>
<dbReference type="SUPFAM" id="SSF53955">
    <property type="entry name" value="Lysozyme-like"/>
    <property type="match status" value="1"/>
</dbReference>
<evidence type="ECO:0000259" key="2">
    <source>
        <dbReference type="Pfam" id="PF01464"/>
    </source>
</evidence>
<dbReference type="GO" id="GO:0016020">
    <property type="term" value="C:membrane"/>
    <property type="evidence" value="ECO:0007669"/>
    <property type="project" value="InterPro"/>
</dbReference>